<dbReference type="NCBIfam" id="NF008730">
    <property type="entry name" value="PRK11750.1"/>
    <property type="match status" value="1"/>
</dbReference>
<evidence type="ECO:0000313" key="23">
    <source>
        <dbReference type="EMBL" id="CUH45306.1"/>
    </source>
</evidence>
<keyword evidence="13" id="KW-0408">Iron</keyword>
<dbReference type="Proteomes" id="UP000050786">
    <property type="component" value="Unassembled WGS sequence"/>
</dbReference>
<dbReference type="CDD" id="cd00713">
    <property type="entry name" value="GltS"/>
    <property type="match status" value="1"/>
</dbReference>
<evidence type="ECO:0000256" key="2">
    <source>
        <dbReference type="ARBA" id="ARBA00001927"/>
    </source>
</evidence>
<dbReference type="Gene3D" id="3.60.20.10">
    <property type="entry name" value="Glutamine Phosphoribosylpyrophosphate, subunit 1, domain 1"/>
    <property type="match status" value="1"/>
</dbReference>
<evidence type="ECO:0000256" key="5">
    <source>
        <dbReference type="ARBA" id="ARBA00012079"/>
    </source>
</evidence>
<dbReference type="SUPFAM" id="SSF56235">
    <property type="entry name" value="N-terminal nucleophile aminohydrolases (Ntn hydrolases)"/>
    <property type="match status" value="1"/>
</dbReference>
<dbReference type="InterPro" id="IPR013785">
    <property type="entry name" value="Aldolase_TIM"/>
</dbReference>
<evidence type="ECO:0000256" key="4">
    <source>
        <dbReference type="ARBA" id="ARBA00009716"/>
    </source>
</evidence>
<dbReference type="FunFam" id="2.160.20.60:FF:000001">
    <property type="entry name" value="Glutamate synthase, large subunit"/>
    <property type="match status" value="1"/>
</dbReference>
<dbReference type="Pfam" id="PF00310">
    <property type="entry name" value="GATase_2"/>
    <property type="match status" value="1"/>
</dbReference>
<evidence type="ECO:0000256" key="18">
    <source>
        <dbReference type="ARBA" id="ARBA00048151"/>
    </source>
</evidence>
<comment type="catalytic activity">
    <reaction evidence="18">
        <text>2 L-glutamate + NADP(+) = L-glutamine + 2-oxoglutarate + NADPH + H(+)</text>
        <dbReference type="Rhea" id="RHEA:15501"/>
        <dbReference type="ChEBI" id="CHEBI:15378"/>
        <dbReference type="ChEBI" id="CHEBI:16810"/>
        <dbReference type="ChEBI" id="CHEBI:29985"/>
        <dbReference type="ChEBI" id="CHEBI:57783"/>
        <dbReference type="ChEBI" id="CHEBI:58349"/>
        <dbReference type="ChEBI" id="CHEBI:58359"/>
        <dbReference type="EC" id="1.4.1.13"/>
    </reaction>
</comment>
<dbReference type="GO" id="GO:0051538">
    <property type="term" value="F:3 iron, 4 sulfur cluster binding"/>
    <property type="evidence" value="ECO:0007669"/>
    <property type="project" value="UniProtKB-KW"/>
</dbReference>
<dbReference type="InterPro" id="IPR002489">
    <property type="entry name" value="Glu_synth_asu_C"/>
</dbReference>
<dbReference type="InterPro" id="IPR017932">
    <property type="entry name" value="GATase_2_dom"/>
</dbReference>
<evidence type="ECO:0000256" key="15">
    <source>
        <dbReference type="ARBA" id="ARBA00023164"/>
    </source>
</evidence>
<keyword evidence="11" id="KW-0315">Glutamine amidotransferase</keyword>
<dbReference type="CDD" id="cd00982">
    <property type="entry name" value="gltB_C"/>
    <property type="match status" value="1"/>
</dbReference>
<evidence type="ECO:0000259" key="22">
    <source>
        <dbReference type="PROSITE" id="PS51278"/>
    </source>
</evidence>
<dbReference type="EMBL" id="CYPS01000064">
    <property type="protein sequence ID" value="CUH45306.1"/>
    <property type="molecule type" value="Genomic_DNA"/>
</dbReference>
<comment type="cofactor">
    <cofactor evidence="1">
        <name>FMN</name>
        <dbReference type="ChEBI" id="CHEBI:58210"/>
    </cofactor>
</comment>
<organism evidence="23 24">
    <name type="scientific">Ruegeria atlantica</name>
    <dbReference type="NCBI Taxonomy" id="81569"/>
    <lineage>
        <taxon>Bacteria</taxon>
        <taxon>Pseudomonadati</taxon>
        <taxon>Pseudomonadota</taxon>
        <taxon>Alphaproteobacteria</taxon>
        <taxon>Rhodobacterales</taxon>
        <taxon>Roseobacteraceae</taxon>
        <taxon>Ruegeria</taxon>
    </lineage>
</organism>
<keyword evidence="9" id="KW-0479">Metal-binding</keyword>
<evidence type="ECO:0000313" key="24">
    <source>
        <dbReference type="Proteomes" id="UP000050786"/>
    </source>
</evidence>
<dbReference type="Gene3D" id="3.20.20.70">
    <property type="entry name" value="Aldolase class I"/>
    <property type="match status" value="2"/>
</dbReference>
<feature type="domain" description="Glutamine amidotransferase type-2" evidence="22">
    <location>
        <begin position="34"/>
        <end position="431"/>
    </location>
</feature>
<dbReference type="EC" id="1.4.1.13" evidence="5"/>
<comment type="cofactor">
    <cofactor evidence="2">
        <name>[3Fe-4S] cluster</name>
        <dbReference type="ChEBI" id="CHEBI:21137"/>
    </cofactor>
</comment>
<dbReference type="GO" id="GO:0046872">
    <property type="term" value="F:metal ion binding"/>
    <property type="evidence" value="ECO:0007669"/>
    <property type="project" value="UniProtKB-KW"/>
</dbReference>
<evidence type="ECO:0000256" key="20">
    <source>
        <dbReference type="ARBA" id="ARBA00079921"/>
    </source>
</evidence>
<dbReference type="InterPro" id="IPR050711">
    <property type="entry name" value="ET-N_metabolism_enzyme"/>
</dbReference>
<dbReference type="InterPro" id="IPR002932">
    <property type="entry name" value="Glu_synthdom"/>
</dbReference>
<evidence type="ECO:0000256" key="13">
    <source>
        <dbReference type="ARBA" id="ARBA00023004"/>
    </source>
</evidence>
<accession>A0A0P1E9H2</accession>
<evidence type="ECO:0000256" key="16">
    <source>
        <dbReference type="ARBA" id="ARBA00023291"/>
    </source>
</evidence>
<dbReference type="CDD" id="cd02808">
    <property type="entry name" value="GltS_FMN"/>
    <property type="match status" value="1"/>
</dbReference>
<evidence type="ECO:0000256" key="8">
    <source>
        <dbReference type="ARBA" id="ARBA00022643"/>
    </source>
</evidence>
<comment type="pathway">
    <text evidence="17">Amino-acid biosynthesis; L-glutamate biosynthesis via GLT pathway; L-glutamate from 2-oxoglutarate and L-glutamine (NADP(+) route): step 1/1.</text>
</comment>
<keyword evidence="8" id="KW-0288">FMN</keyword>
<dbReference type="PROSITE" id="PS51278">
    <property type="entry name" value="GATASE_TYPE_2"/>
    <property type="match status" value="1"/>
</dbReference>
<dbReference type="Pfam" id="PF01493">
    <property type="entry name" value="GXGXG"/>
    <property type="match status" value="1"/>
</dbReference>
<dbReference type="FunFam" id="3.60.20.10:FF:000001">
    <property type="entry name" value="Glutamate synthase, large subunit"/>
    <property type="match status" value="1"/>
</dbReference>
<feature type="region of interest" description="Disordered" evidence="21">
    <location>
        <begin position="908"/>
        <end position="931"/>
    </location>
</feature>
<evidence type="ECO:0000256" key="17">
    <source>
        <dbReference type="ARBA" id="ARBA00037898"/>
    </source>
</evidence>
<evidence type="ECO:0000256" key="10">
    <source>
        <dbReference type="ARBA" id="ARBA00022827"/>
    </source>
</evidence>
<keyword evidence="15" id="KW-0314">Glutamate biosynthesis</keyword>
<dbReference type="GO" id="GO:0006537">
    <property type="term" value="P:glutamate biosynthetic process"/>
    <property type="evidence" value="ECO:0007669"/>
    <property type="project" value="UniProtKB-KW"/>
</dbReference>
<comment type="similarity">
    <text evidence="4">Belongs to the glutamate synthase family.</text>
</comment>
<keyword evidence="7" id="KW-0285">Flavoprotein</keyword>
<comment type="cofactor">
    <cofactor evidence="3">
        <name>FAD</name>
        <dbReference type="ChEBI" id="CHEBI:57692"/>
    </cofactor>
</comment>
<keyword evidence="6" id="KW-0028">Amino-acid biosynthesis</keyword>
<dbReference type="RefSeq" id="WP_058275202.1">
    <property type="nucleotide sequence ID" value="NZ_CYPS01000064.1"/>
</dbReference>
<evidence type="ECO:0000256" key="9">
    <source>
        <dbReference type="ARBA" id="ARBA00022723"/>
    </source>
</evidence>
<dbReference type="GO" id="GO:0004355">
    <property type="term" value="F:glutamate synthase (NADPH) activity"/>
    <property type="evidence" value="ECO:0007669"/>
    <property type="project" value="UniProtKB-EC"/>
</dbReference>
<evidence type="ECO:0000256" key="7">
    <source>
        <dbReference type="ARBA" id="ARBA00022630"/>
    </source>
</evidence>
<keyword evidence="12 23" id="KW-0560">Oxidoreductase</keyword>
<dbReference type="Gene3D" id="2.160.20.60">
    <property type="entry name" value="Glutamate synthase, alpha subunit, C-terminal domain"/>
    <property type="match status" value="1"/>
</dbReference>
<keyword evidence="14" id="KW-0411">Iron-sulfur</keyword>
<evidence type="ECO:0000256" key="14">
    <source>
        <dbReference type="ARBA" id="ARBA00023014"/>
    </source>
</evidence>
<dbReference type="PANTHER" id="PTHR11938:SF133">
    <property type="entry name" value="GLUTAMATE SYNTHASE (NADH)"/>
    <property type="match status" value="1"/>
</dbReference>
<evidence type="ECO:0000256" key="12">
    <source>
        <dbReference type="ARBA" id="ARBA00023002"/>
    </source>
</evidence>
<keyword evidence="24" id="KW-1185">Reference proteome</keyword>
<dbReference type="InterPro" id="IPR006982">
    <property type="entry name" value="Glu_synth_centr_N"/>
</dbReference>
<gene>
    <name evidence="23" type="primary">gltB</name>
    <name evidence="23" type="ORF">RUM4293_04218</name>
</gene>
<protein>
    <recommendedName>
        <fullName evidence="19">Glutamate synthase [NADPH] large chain</fullName>
        <ecNumber evidence="5">1.4.1.13</ecNumber>
    </recommendedName>
    <alternativeName>
        <fullName evidence="20">Glutamate synthase subunit alpha</fullName>
    </alternativeName>
</protein>
<proteinExistence type="inferred from homology"/>
<keyword evidence="10" id="KW-0274">FAD</keyword>
<evidence type="ECO:0000256" key="19">
    <source>
        <dbReference type="ARBA" id="ARBA00072108"/>
    </source>
</evidence>
<dbReference type="SUPFAM" id="SSF69336">
    <property type="entry name" value="Alpha subunit of glutamate synthase, C-terminal domain"/>
    <property type="match status" value="1"/>
</dbReference>
<dbReference type="GO" id="GO:0019676">
    <property type="term" value="P:ammonia assimilation cycle"/>
    <property type="evidence" value="ECO:0007669"/>
    <property type="project" value="TreeGrafter"/>
</dbReference>
<evidence type="ECO:0000256" key="3">
    <source>
        <dbReference type="ARBA" id="ARBA00001974"/>
    </source>
</evidence>
<keyword evidence="16" id="KW-0003">3Fe-4S</keyword>
<dbReference type="InterPro" id="IPR029055">
    <property type="entry name" value="Ntn_hydrolases_N"/>
</dbReference>
<evidence type="ECO:0000256" key="6">
    <source>
        <dbReference type="ARBA" id="ARBA00022605"/>
    </source>
</evidence>
<dbReference type="FunFam" id="3.20.20.70:FF:000097">
    <property type="entry name" value="Glutamate synthase, large subunit"/>
    <property type="match status" value="1"/>
</dbReference>
<evidence type="ECO:0000256" key="1">
    <source>
        <dbReference type="ARBA" id="ARBA00001917"/>
    </source>
</evidence>
<dbReference type="Pfam" id="PF01645">
    <property type="entry name" value="Glu_synthase"/>
    <property type="match status" value="1"/>
</dbReference>
<dbReference type="PANTHER" id="PTHR11938">
    <property type="entry name" value="FAD NADPH DEHYDROGENASE/OXIDOREDUCTASE"/>
    <property type="match status" value="1"/>
</dbReference>
<dbReference type="SUPFAM" id="SSF51395">
    <property type="entry name" value="FMN-linked oxidoreductases"/>
    <property type="match status" value="1"/>
</dbReference>
<evidence type="ECO:0000256" key="21">
    <source>
        <dbReference type="SAM" id="MobiDB-lite"/>
    </source>
</evidence>
<name>A0A0P1E9H2_9RHOB</name>
<reference evidence="24" key="1">
    <citation type="submission" date="2015-09" db="EMBL/GenBank/DDBJ databases">
        <authorList>
            <person name="Rodrigo-Torres L."/>
            <person name="Arahal D.R."/>
        </authorList>
    </citation>
    <scope>NUCLEOTIDE SEQUENCE [LARGE SCALE GENOMIC DNA]</scope>
    <source>
        <strain evidence="24">CECT 4293</strain>
    </source>
</reference>
<dbReference type="InterPro" id="IPR036485">
    <property type="entry name" value="Glu_synth_asu_C_sf"/>
</dbReference>
<dbReference type="Pfam" id="PF04898">
    <property type="entry name" value="Glu_syn_central"/>
    <property type="match status" value="1"/>
</dbReference>
<sequence length="1510" mass="164078">MTKYDADWVRAEEAKRKWMAENGLYSEDEEHSSCGVGLVVSIDGKASRKVVDAGIDALKAIWHRGAVDADGKTGDGAGIHVQIPVPFFYDQIRRTGHEPRLDQLIAVGQVFLPRTDFGAQEQCRTIVETEVLRMGYYIYGWRHVPVDVTCLGEKANATRPEIEQILISNSKGVDEDTFERELYVIRRRIEKAALAAGIADLYLASLSCRSIIYKGMMLAEQVAVFYPDLMDERFESAFAIYHQRYSTNTFPQWWLAQPFRMLAHNGEINTLKGNINWMKSHEIRMASGTFGDYAEDIKPIIAGGSSDSAALDSVFEVLVRAGRSAPMAKTMMVPESWSKQAVELPQAWRDMYSYCNSVMEPWDGPAALAMTDGRWVCAGLDRNGLRPMRYVVTGDGLVIAGSEAGMVPIDEATVTEKGALGPGQMLAVDMKKGKLFRDTQIKNKLARALPFGEWVGKIHDLDATLAGVTETPIFSGEELRKRQIAAGYSVEELEQILAPMAEDGKEALASMGDDTPSAVLSKQYRPLSHFFRQNFSQVTNPPIDSLREYRVMSLKTRFANLKNVLDEDSSQTEIVVLESPFVGNAQWDKLVESFDAPLAEIDCSFDPGQGALSDALARVRAEAEEAVRSGAGHLVLSDMNSGEGRVAMPIILATSAVHSHLTRQGLRTFCSLNVRSAECVDPHYFAVLIGCGATVVNAYLAEDSLADRIDRGLLDGTLTENVARFREAIDQGLLKIMAKMGISVISSYRGGLNFEAVGLSRAMVAEYFPGMTSRISGIGVTGIQTKAEEIHAKAWVNGLDVLPIGGFYKARKSGETHAWEATSMHMMQMACNRASYELWKQYSAKMQSNPPIHLRDLMDFKPLGKPIPIEEVESITSIRKRFVTPGMSLGALSPEAHKTLNVAMNRIGAKSDSGEGGEDPAHFVPEPNGDNPSAKIKQVASGRFGVTAEYLNQCEELEIKVAQGAKPGEGGQLPGMKVTDLIARLRHSTKGVTLISPPPHHDIYSIEDLAQLIYDLKQINPRCKVTVKLVASSGVGTIAAGVAKAKADVILISGHNGGTGASPATSIKYAGLPWEMGLTEAHQVLAMNNLRDRVTLRTDGGLRTGRDIVMAAMMGAEEYGIGTAALIAMGCIMVRQCQSNTCPVGVCTQDESLRAKFTGNADKVVNLITFYAQEVRELLASLGARSIDDIIGRADLLAQVSRGSAHLDDLDLNPLLITVDGAHNIVYNRDRDRNAVPDTLDAEIVRDAARFLKDGEKMQLSYAVQNTHRTVGTRVSSHIVQNFGMRNTFQPDHLHVKLQGSAGQSLGAFAAPGLKLEVSGDANDYVGKGLSGGTIVVRPPQVSPLKADDNTIIGNTVLYGATDGHLFAAGRAGERFAVRNSGATVVIEGCGSNGCEYMTGGIAVILGGIGANFGAGMTGGMAYLYDPEGKAQQLMNMETLVTCPVTVDHWEDQLKSLIETHQAETNSRKAADILQHWEVEKTNFLQVCPKEMLNKLSHPLTTEATAVPAE</sequence>
<evidence type="ECO:0000256" key="11">
    <source>
        <dbReference type="ARBA" id="ARBA00022962"/>
    </source>
</evidence>